<dbReference type="GO" id="GO:0005840">
    <property type="term" value="C:ribosome"/>
    <property type="evidence" value="ECO:0007669"/>
    <property type="project" value="UniProtKB-KW"/>
</dbReference>
<comment type="caution">
    <text evidence="2">The sequence shown here is derived from an EMBL/GenBank/DDBJ whole genome shotgun (WGS) entry which is preliminary data.</text>
</comment>
<protein>
    <submittedName>
        <fullName evidence="2">50S ribosomal protein L11 methyltransferase</fullName>
    </submittedName>
</protein>
<keyword evidence="2" id="KW-0689">Ribosomal protein</keyword>
<dbReference type="InterPro" id="IPR029063">
    <property type="entry name" value="SAM-dependent_MTases_sf"/>
</dbReference>
<evidence type="ECO:0000259" key="1">
    <source>
        <dbReference type="Pfam" id="PF18096"/>
    </source>
</evidence>
<reference evidence="2 3" key="1">
    <citation type="journal article" date="2019" name="Int. J. Syst. Evol. Microbiol.">
        <title>The Global Catalogue of Microorganisms (GCM) 10K type strain sequencing project: providing services to taxonomists for standard genome sequencing and annotation.</title>
        <authorList>
            <consortium name="The Broad Institute Genomics Platform"/>
            <consortium name="The Broad Institute Genome Sequencing Center for Infectious Disease"/>
            <person name="Wu L."/>
            <person name="Ma J."/>
        </authorList>
    </citation>
    <scope>NUCLEOTIDE SEQUENCE [LARGE SCALE GENOMIC DNA]</scope>
    <source>
        <strain evidence="2 3">JCM 15591</strain>
    </source>
</reference>
<keyword evidence="2" id="KW-0687">Ribonucleoprotein</keyword>
<dbReference type="GO" id="GO:0032259">
    <property type="term" value="P:methylation"/>
    <property type="evidence" value="ECO:0007669"/>
    <property type="project" value="UniProtKB-KW"/>
</dbReference>
<gene>
    <name evidence="2" type="ORF">GCM10009810_22210</name>
</gene>
<organism evidence="2 3">
    <name type="scientific">Nostocoides vanveenii</name>
    <dbReference type="NCBI Taxonomy" id="330835"/>
    <lineage>
        <taxon>Bacteria</taxon>
        <taxon>Bacillati</taxon>
        <taxon>Actinomycetota</taxon>
        <taxon>Actinomycetes</taxon>
        <taxon>Micrococcales</taxon>
        <taxon>Intrasporangiaceae</taxon>
        <taxon>Nostocoides</taxon>
    </lineage>
</organism>
<name>A0ABN2KPW4_9MICO</name>
<keyword evidence="2" id="KW-0808">Transferase</keyword>
<dbReference type="InterPro" id="IPR041497">
    <property type="entry name" value="Thump-like"/>
</dbReference>
<dbReference type="RefSeq" id="WP_344066115.1">
    <property type="nucleotide sequence ID" value="NZ_BAAAPN010000051.1"/>
</dbReference>
<dbReference type="Gene3D" id="3.40.50.150">
    <property type="entry name" value="Vaccinia Virus protein VP39"/>
    <property type="match status" value="1"/>
</dbReference>
<evidence type="ECO:0000313" key="2">
    <source>
        <dbReference type="EMBL" id="GAA1762478.1"/>
    </source>
</evidence>
<feature type="domain" description="THUMP-like" evidence="1">
    <location>
        <begin position="335"/>
        <end position="405"/>
    </location>
</feature>
<sequence>MDVASVRWLGSPAGRAVLRDLGPYDESAAVGVSARLRAGGLAPDLVAAALTQQRLRTRAREKFGELADGMLFTADGLEQATRFEIAAGHAERFAQASIATAHDLGCGIGSDAMALAALDVTVAAIDADPVTAAVADANLRPWPDSRARVGLAEDWVAPPGAGRDRVGAWLDPARRVGGVADAAGRTRRVFRLDDIAPSWTTVLSIAQAVPATGVKLSPSFPHDQLPRGAEAQWVSRAGELLECTVWFGPLARTRGRTARVLRPGQAPIEVTEDTATADVPCVGGVNEVHPWLYETDRALVQADLVGAVTAATDGRELEPGLGYVTADTAYGLGYARRYAVRDVLPLNVKALRAWLRARQISGVTIKKRGVRLDEAGLMRQLKVRPGADATLLLTRVAGHNAVLVLDQD</sequence>
<dbReference type="Proteomes" id="UP001501475">
    <property type="component" value="Unassembled WGS sequence"/>
</dbReference>
<dbReference type="Pfam" id="PF18096">
    <property type="entry name" value="Thump_like"/>
    <property type="match status" value="1"/>
</dbReference>
<proteinExistence type="predicted"/>
<dbReference type="EMBL" id="BAAAPN010000051">
    <property type="protein sequence ID" value="GAA1762478.1"/>
    <property type="molecule type" value="Genomic_DNA"/>
</dbReference>
<evidence type="ECO:0000313" key="3">
    <source>
        <dbReference type="Proteomes" id="UP001501475"/>
    </source>
</evidence>
<keyword evidence="2" id="KW-0489">Methyltransferase</keyword>
<dbReference type="SUPFAM" id="SSF53335">
    <property type="entry name" value="S-adenosyl-L-methionine-dependent methyltransferases"/>
    <property type="match status" value="1"/>
</dbReference>
<accession>A0ABN2KPW4</accession>
<keyword evidence="3" id="KW-1185">Reference proteome</keyword>
<dbReference type="GO" id="GO:0008168">
    <property type="term" value="F:methyltransferase activity"/>
    <property type="evidence" value="ECO:0007669"/>
    <property type="project" value="UniProtKB-KW"/>
</dbReference>